<dbReference type="Gene3D" id="3.90.190.10">
    <property type="entry name" value="Protein tyrosine phosphatase superfamily"/>
    <property type="match status" value="1"/>
</dbReference>
<dbReference type="RefSeq" id="WP_166276335.1">
    <property type="nucleotide sequence ID" value="NZ_JAANNP010000001.1"/>
</dbReference>
<proteinExistence type="predicted"/>
<accession>A0ABX0GN61</accession>
<dbReference type="InterPro" id="IPR000387">
    <property type="entry name" value="Tyr_Pase_dom"/>
</dbReference>
<dbReference type="InterPro" id="IPR029021">
    <property type="entry name" value="Prot-tyrosine_phosphatase-like"/>
</dbReference>
<dbReference type="Proteomes" id="UP000800981">
    <property type="component" value="Unassembled WGS sequence"/>
</dbReference>
<dbReference type="InterPro" id="IPR000340">
    <property type="entry name" value="Dual-sp_phosphatase_cat-dom"/>
</dbReference>
<dbReference type="PROSITE" id="PS00383">
    <property type="entry name" value="TYR_PHOSPHATASE_1"/>
    <property type="match status" value="1"/>
</dbReference>
<evidence type="ECO:0000313" key="2">
    <source>
        <dbReference type="EMBL" id="NHC12259.1"/>
    </source>
</evidence>
<sequence length="165" mass="17418">MTPLSTTAQPASAPAQPPVQPPTLILPGLWQAGMPLDWAWATRAGIEVIVDVNDADHVHPAERVAGLRYVKDPLTDAAQVPDAEQLDALVSLTVDAVRAGRQVLVHCGFGKNRSGLVVALAVRELLGVDGRTALAHVRSIRTRAVNNATFAAYVEELPAPELVAG</sequence>
<reference evidence="2 3" key="1">
    <citation type="submission" date="2020-03" db="EMBL/GenBank/DDBJ databases">
        <title>Two novel Motilibacter sp.</title>
        <authorList>
            <person name="Liu S."/>
        </authorList>
    </citation>
    <scope>NUCLEOTIDE SEQUENCE [LARGE SCALE GENOMIC DNA]</scope>
    <source>
        <strain evidence="2 3">E257</strain>
    </source>
</reference>
<organism evidence="2 3">
    <name type="scientific">Motilibacter deserti</name>
    <dbReference type="NCBI Taxonomy" id="2714956"/>
    <lineage>
        <taxon>Bacteria</taxon>
        <taxon>Bacillati</taxon>
        <taxon>Actinomycetota</taxon>
        <taxon>Actinomycetes</taxon>
        <taxon>Motilibacterales</taxon>
        <taxon>Motilibacteraceae</taxon>
        <taxon>Motilibacter</taxon>
    </lineage>
</organism>
<dbReference type="InterPro" id="IPR016130">
    <property type="entry name" value="Tyr_Pase_AS"/>
</dbReference>
<feature type="domain" description="Tyrosine specific protein phosphatases" evidence="1">
    <location>
        <begin position="84"/>
        <end position="147"/>
    </location>
</feature>
<protein>
    <recommendedName>
        <fullName evidence="1">Tyrosine specific protein phosphatases domain-containing protein</fullName>
    </recommendedName>
</protein>
<dbReference type="EMBL" id="JAANNP010000001">
    <property type="protein sequence ID" value="NHC12259.1"/>
    <property type="molecule type" value="Genomic_DNA"/>
</dbReference>
<name>A0ABX0GN61_9ACTN</name>
<keyword evidence="3" id="KW-1185">Reference proteome</keyword>
<dbReference type="SUPFAM" id="SSF52799">
    <property type="entry name" value="(Phosphotyrosine protein) phosphatases II"/>
    <property type="match status" value="1"/>
</dbReference>
<dbReference type="PROSITE" id="PS50056">
    <property type="entry name" value="TYR_PHOSPHATASE_2"/>
    <property type="match status" value="1"/>
</dbReference>
<evidence type="ECO:0000313" key="3">
    <source>
        <dbReference type="Proteomes" id="UP000800981"/>
    </source>
</evidence>
<evidence type="ECO:0000259" key="1">
    <source>
        <dbReference type="PROSITE" id="PS50056"/>
    </source>
</evidence>
<comment type="caution">
    <text evidence="2">The sequence shown here is derived from an EMBL/GenBank/DDBJ whole genome shotgun (WGS) entry which is preliminary data.</text>
</comment>
<gene>
    <name evidence="2" type="ORF">G9H71_00495</name>
</gene>
<dbReference type="Pfam" id="PF00782">
    <property type="entry name" value="DSPc"/>
    <property type="match status" value="1"/>
</dbReference>